<name>Q3SB97_9EURY</name>
<dbReference type="Pfam" id="PF08264">
    <property type="entry name" value="Anticodon_1"/>
    <property type="match status" value="1"/>
</dbReference>
<dbReference type="InterPro" id="IPR001412">
    <property type="entry name" value="aa-tRNA-synth_I_CS"/>
</dbReference>
<keyword evidence="6" id="KW-0862">Zinc</keyword>
<dbReference type="InterPro" id="IPR002300">
    <property type="entry name" value="aa-tRNA-synth_Ia"/>
</dbReference>
<keyword evidence="3 12" id="KW-0436">Ligase</keyword>
<dbReference type="PANTHER" id="PTHR42780:SF1">
    <property type="entry name" value="ISOLEUCINE--TRNA LIGASE, CYTOPLASMIC"/>
    <property type="match status" value="1"/>
</dbReference>
<evidence type="ECO:0000256" key="1">
    <source>
        <dbReference type="ARBA" id="ARBA00013165"/>
    </source>
</evidence>
<keyword evidence="9 12" id="KW-0030">Aminoacyl-tRNA synthetase</keyword>
<dbReference type="SUPFAM" id="SSF50677">
    <property type="entry name" value="ValRS/IleRS/LeuRS editing domain"/>
    <property type="match status" value="1"/>
</dbReference>
<dbReference type="GO" id="GO:0046872">
    <property type="term" value="F:metal ion binding"/>
    <property type="evidence" value="ECO:0007669"/>
    <property type="project" value="UniProtKB-KW"/>
</dbReference>
<feature type="domain" description="Aminoacyl-tRNA synthetase class Ia" evidence="13">
    <location>
        <begin position="11"/>
        <end position="618"/>
    </location>
</feature>
<dbReference type="NCBIfam" id="TIGR00392">
    <property type="entry name" value="ileS"/>
    <property type="match status" value="1"/>
</dbReference>
<reference evidence="15" key="1">
    <citation type="journal article" date="2006" name="FEMS Microbiol. Ecol.">
        <title>Uncultured Archaea in a hydrothermal microbial assemblage: phylogenetic diversity and characterization of a genome fragment from a euryarchaeote.</title>
        <authorList>
            <person name="Moussard H."/>
            <person name="Moreira D."/>
            <person name="Cambon-Bonavita M.A."/>
            <person name="Lopez-Garcia P."/>
            <person name="Jeanthon C."/>
        </authorList>
    </citation>
    <scope>NUCLEOTIDE SEQUENCE</scope>
</reference>
<evidence type="ECO:0000256" key="8">
    <source>
        <dbReference type="ARBA" id="ARBA00022917"/>
    </source>
</evidence>
<dbReference type="GO" id="GO:0000049">
    <property type="term" value="F:tRNA binding"/>
    <property type="evidence" value="ECO:0007669"/>
    <property type="project" value="InterPro"/>
</dbReference>
<dbReference type="PROSITE" id="PS00178">
    <property type="entry name" value="AA_TRNA_LIGASE_I"/>
    <property type="match status" value="1"/>
</dbReference>
<dbReference type="GO" id="GO:0005737">
    <property type="term" value="C:cytoplasm"/>
    <property type="evidence" value="ECO:0007669"/>
    <property type="project" value="UniProtKB-UniRule"/>
</dbReference>
<evidence type="ECO:0000313" key="15">
    <source>
        <dbReference type="EMBL" id="AAZ32113.1"/>
    </source>
</evidence>
<dbReference type="FunFam" id="3.40.50.620:FF:000286">
    <property type="entry name" value="Isoleucine--tRNA ligase"/>
    <property type="match status" value="1"/>
</dbReference>
<dbReference type="GO" id="GO:0004822">
    <property type="term" value="F:isoleucine-tRNA ligase activity"/>
    <property type="evidence" value="ECO:0007669"/>
    <property type="project" value="UniProtKB-UniRule"/>
</dbReference>
<dbReference type="GO" id="GO:0006428">
    <property type="term" value="P:isoleucyl-tRNA aminoacylation"/>
    <property type="evidence" value="ECO:0007669"/>
    <property type="project" value="UniProtKB-UniRule"/>
</dbReference>
<proteinExistence type="inferred from homology"/>
<accession>Q3SB97</accession>
<keyword evidence="5 12" id="KW-0547">Nucleotide-binding</keyword>
<dbReference type="SUPFAM" id="SSF47323">
    <property type="entry name" value="Anticodon-binding domain of a subclass of class I aminoacyl-tRNA synthetases"/>
    <property type="match status" value="1"/>
</dbReference>
<dbReference type="EMBL" id="DQ078753">
    <property type="protein sequence ID" value="AAZ32113.1"/>
    <property type="molecule type" value="Genomic_DNA"/>
</dbReference>
<dbReference type="AlphaFoldDB" id="Q3SB97"/>
<dbReference type="InterPro" id="IPR014729">
    <property type="entry name" value="Rossmann-like_a/b/a_fold"/>
</dbReference>
<keyword evidence="7 12" id="KW-0067">ATP-binding</keyword>
<evidence type="ECO:0000256" key="4">
    <source>
        <dbReference type="ARBA" id="ARBA00022723"/>
    </source>
</evidence>
<dbReference type="InterPro" id="IPR009008">
    <property type="entry name" value="Val/Leu/Ile-tRNA-synth_edit"/>
</dbReference>
<sequence length="945" mass="108593">MELKSENDVTRYWEEHGIEKKALGKEGPRYYFLDGPPYATGDIHVGTAWNKILKDYYLRYLRMEGYNVWAQPGYDTHGLPIENKVEKKLGLKNKGDIEKLGVENFIKECRNFATQYIGTMGRQFRNLGVWMDWEHPYLTLDNEYIENSWFTFKKAFEKGLLYKGKYPVHVCPHCQTVVAYNEIEYFKSRDPSIFVKFKVRGKDNEYLIIWTTTPWTLPANTGVMVHPKEAYVKVEVQGEIWILAKPRLEELMEKLEAGYRVLEEFPGEKLIGVEYENPLGDLVTVQKDVVGRVVPSAQFVEMTTGTGLVHCAPGHGKEDYKVGRENGLSQISPVGIDGRFTEEAGKYAGMYIKDANPVIIQDLKDKGALVLEETIVHDYPKCWRCDTPLIQISVPQWFFKISEIKPKLIEEAKKIEWHPSWVGKRFLDWLEGIDDWPISRQRYWGIPLPIWVCDKCGEIKVVGSVDELGEAGKQLNDLHRPDIDKVTLKCEKCGGTMHRVEDILDVWFDSGVAAWASLGYPKKEEPFNSLWPVKHVIEGPDQIRGWWNSSLICSVITMDRKPFDHIMYHGFVLDTHGVKMSKSKGNAVTTNEAIEKYSRDELRYYYLTVDYSQDMTFDWNTLRENRKFFVVLSNTYRFFQLYGDKIELEEVKNDLKPEDMWILSKINSLVARVTQLNKEFRHNRALKEIEYFVVNDLSRTYVKLIRDRTWPTYNGKDKKAAQAVLYYVLDKVDRLLAPAMPFFTERMYLTVLGGGKESIHLEDWPKINENLIDKDLEESMEIIHEITDAALSARQVAKIKLRWPIGAVEVVSEDEKVKKALDSLGNVLLKMVNAKSVGKVSGDAVEEEFDLGKVRIAKELSDDLLKEALASELIRRVQEARKKAGMNVDEKISLTVSGHPLLSEISGLVSGKVNAQEYKVGEVSGSVQGELVFQESKVIFGFDRV</sequence>
<dbReference type="InterPro" id="IPR002301">
    <property type="entry name" value="Ile-tRNA-ligase"/>
</dbReference>
<dbReference type="Pfam" id="PF00133">
    <property type="entry name" value="tRNA-synt_1"/>
    <property type="match status" value="1"/>
</dbReference>
<dbReference type="SUPFAM" id="SSF52374">
    <property type="entry name" value="Nucleotidylyl transferase"/>
    <property type="match status" value="1"/>
</dbReference>
<dbReference type="EC" id="6.1.1.5" evidence="1 11"/>
<dbReference type="GO" id="GO:0002161">
    <property type="term" value="F:aminoacyl-tRNA deacylase activity"/>
    <property type="evidence" value="ECO:0007669"/>
    <property type="project" value="InterPro"/>
</dbReference>
<evidence type="ECO:0000256" key="6">
    <source>
        <dbReference type="ARBA" id="ARBA00022833"/>
    </source>
</evidence>
<evidence type="ECO:0000256" key="5">
    <source>
        <dbReference type="ARBA" id="ARBA00022741"/>
    </source>
</evidence>
<dbReference type="PANTHER" id="PTHR42780">
    <property type="entry name" value="SOLEUCYL-TRNA SYNTHETASE"/>
    <property type="match status" value="1"/>
</dbReference>
<dbReference type="InterPro" id="IPR033709">
    <property type="entry name" value="Anticodon_Ile_ABEc"/>
</dbReference>
<evidence type="ECO:0000256" key="2">
    <source>
        <dbReference type="ARBA" id="ARBA00022490"/>
    </source>
</evidence>
<dbReference type="GO" id="GO:0005524">
    <property type="term" value="F:ATP binding"/>
    <property type="evidence" value="ECO:0007669"/>
    <property type="project" value="UniProtKB-KW"/>
</dbReference>
<dbReference type="Gene3D" id="1.10.730.10">
    <property type="entry name" value="Isoleucyl-tRNA Synthetase, Domain 1"/>
    <property type="match status" value="1"/>
</dbReference>
<comment type="similarity">
    <text evidence="12">Belongs to the class-I aminoacyl-tRNA synthetase family.</text>
</comment>
<dbReference type="InterPro" id="IPR009080">
    <property type="entry name" value="tRNAsynth_Ia_anticodon-bd"/>
</dbReference>
<feature type="domain" description="Methionyl/Valyl/Leucyl/Isoleucyl-tRNA synthetase anticodon-binding" evidence="14">
    <location>
        <begin position="659"/>
        <end position="805"/>
    </location>
</feature>
<dbReference type="PRINTS" id="PR00984">
    <property type="entry name" value="TRNASYNTHILE"/>
</dbReference>
<dbReference type="Pfam" id="PF19302">
    <property type="entry name" value="DUF5915"/>
    <property type="match status" value="1"/>
</dbReference>
<keyword evidence="4" id="KW-0479">Metal-binding</keyword>
<keyword evidence="8 12" id="KW-0648">Protein biosynthesis</keyword>
<dbReference type="CDD" id="cd00818">
    <property type="entry name" value="IleRS_core"/>
    <property type="match status" value="1"/>
</dbReference>
<evidence type="ECO:0000256" key="3">
    <source>
        <dbReference type="ARBA" id="ARBA00022598"/>
    </source>
</evidence>
<dbReference type="InterPro" id="IPR023586">
    <property type="entry name" value="Ile-tRNA-ligase_type2"/>
</dbReference>
<organism evidence="15">
    <name type="scientific">uncultured euryarchaeote Alv-FOS5</name>
    <dbReference type="NCBI Taxonomy" id="337891"/>
    <lineage>
        <taxon>Archaea</taxon>
        <taxon>Methanobacteriati</taxon>
        <taxon>Methanobacteriota</taxon>
        <taxon>environmental samples</taxon>
    </lineage>
</organism>
<evidence type="ECO:0000259" key="14">
    <source>
        <dbReference type="Pfam" id="PF08264"/>
    </source>
</evidence>
<evidence type="ECO:0000259" key="13">
    <source>
        <dbReference type="Pfam" id="PF00133"/>
    </source>
</evidence>
<evidence type="ECO:0000256" key="7">
    <source>
        <dbReference type="ARBA" id="ARBA00022840"/>
    </source>
</evidence>
<evidence type="ECO:0000256" key="10">
    <source>
        <dbReference type="ARBA" id="ARBA00048359"/>
    </source>
</evidence>
<gene>
    <name evidence="15" type="primary">ileS</name>
</gene>
<keyword evidence="2" id="KW-0963">Cytoplasm</keyword>
<dbReference type="Gene3D" id="3.40.50.620">
    <property type="entry name" value="HUPs"/>
    <property type="match status" value="2"/>
</dbReference>
<dbReference type="CDD" id="cd07961">
    <property type="entry name" value="Anticodon_Ia_Ile_ABEc"/>
    <property type="match status" value="1"/>
</dbReference>
<dbReference type="InterPro" id="IPR013155">
    <property type="entry name" value="M/V/L/I-tRNA-synth_anticd-bd"/>
</dbReference>
<protein>
    <recommendedName>
        <fullName evidence="1 11">Isoleucine--tRNA ligase</fullName>
        <ecNumber evidence="1 11">6.1.1.5</ecNumber>
    </recommendedName>
</protein>
<evidence type="ECO:0000256" key="11">
    <source>
        <dbReference type="NCBIfam" id="TIGR00392"/>
    </source>
</evidence>
<evidence type="ECO:0000256" key="12">
    <source>
        <dbReference type="RuleBase" id="RU363035"/>
    </source>
</evidence>
<evidence type="ECO:0000256" key="9">
    <source>
        <dbReference type="ARBA" id="ARBA00023146"/>
    </source>
</evidence>
<comment type="catalytic activity">
    <reaction evidence="10">
        <text>tRNA(Ile) + L-isoleucine + ATP = L-isoleucyl-tRNA(Ile) + AMP + diphosphate</text>
        <dbReference type="Rhea" id="RHEA:11060"/>
        <dbReference type="Rhea" id="RHEA-COMP:9666"/>
        <dbReference type="Rhea" id="RHEA-COMP:9695"/>
        <dbReference type="ChEBI" id="CHEBI:30616"/>
        <dbReference type="ChEBI" id="CHEBI:33019"/>
        <dbReference type="ChEBI" id="CHEBI:58045"/>
        <dbReference type="ChEBI" id="CHEBI:78442"/>
        <dbReference type="ChEBI" id="CHEBI:78528"/>
        <dbReference type="ChEBI" id="CHEBI:456215"/>
        <dbReference type="EC" id="6.1.1.5"/>
    </reaction>
</comment>